<dbReference type="EMBL" id="CM055108">
    <property type="protein sequence ID" value="KAJ7525148.1"/>
    <property type="molecule type" value="Genomic_DNA"/>
</dbReference>
<reference evidence="2" key="1">
    <citation type="journal article" date="2024" name="Proc. Natl. Acad. Sci. U.S.A.">
        <title>Extraordinary preservation of gene collinearity over three hundred million years revealed in homosporous lycophytes.</title>
        <authorList>
            <person name="Li C."/>
            <person name="Wickell D."/>
            <person name="Kuo L.Y."/>
            <person name="Chen X."/>
            <person name="Nie B."/>
            <person name="Liao X."/>
            <person name="Peng D."/>
            <person name="Ji J."/>
            <person name="Jenkins J."/>
            <person name="Williams M."/>
            <person name="Shu S."/>
            <person name="Plott C."/>
            <person name="Barry K."/>
            <person name="Rajasekar S."/>
            <person name="Grimwood J."/>
            <person name="Han X."/>
            <person name="Sun S."/>
            <person name="Hou Z."/>
            <person name="He W."/>
            <person name="Dai G."/>
            <person name="Sun C."/>
            <person name="Schmutz J."/>
            <person name="Leebens-Mack J.H."/>
            <person name="Li F.W."/>
            <person name="Wang L."/>
        </authorList>
    </citation>
    <scope>NUCLEOTIDE SEQUENCE [LARGE SCALE GENOMIC DNA]</scope>
    <source>
        <strain evidence="2">cv. PW_Plant_1</strain>
    </source>
</reference>
<protein>
    <submittedName>
        <fullName evidence="1">Uncharacterized protein</fullName>
    </submittedName>
</protein>
<gene>
    <name evidence="1" type="ORF">O6H91_17G038600</name>
</gene>
<name>A0ACC2B5U6_DIPCM</name>
<organism evidence="1 2">
    <name type="scientific">Diphasiastrum complanatum</name>
    <name type="common">Issler's clubmoss</name>
    <name type="synonym">Lycopodium complanatum</name>
    <dbReference type="NCBI Taxonomy" id="34168"/>
    <lineage>
        <taxon>Eukaryota</taxon>
        <taxon>Viridiplantae</taxon>
        <taxon>Streptophyta</taxon>
        <taxon>Embryophyta</taxon>
        <taxon>Tracheophyta</taxon>
        <taxon>Lycopodiopsida</taxon>
        <taxon>Lycopodiales</taxon>
        <taxon>Lycopodiaceae</taxon>
        <taxon>Lycopodioideae</taxon>
        <taxon>Diphasiastrum</taxon>
    </lineage>
</organism>
<dbReference type="Proteomes" id="UP001162992">
    <property type="component" value="Chromosome 17"/>
</dbReference>
<keyword evidence="2" id="KW-1185">Reference proteome</keyword>
<comment type="caution">
    <text evidence="1">The sequence shown here is derived from an EMBL/GenBank/DDBJ whole genome shotgun (WGS) entry which is preliminary data.</text>
</comment>
<evidence type="ECO:0000313" key="1">
    <source>
        <dbReference type="EMBL" id="KAJ7525148.1"/>
    </source>
</evidence>
<proteinExistence type="predicted"/>
<sequence>MLTHLCTSPRLMHPWMRVGSPLTLVMVDITVSIKNNGTSCEYECWHVLDAHELAYASIVSGQKVCGPCFSKRIVGSSKGDARLDLPCSTPKREIFMMMKMMKVLEIELV</sequence>
<evidence type="ECO:0000313" key="2">
    <source>
        <dbReference type="Proteomes" id="UP001162992"/>
    </source>
</evidence>
<accession>A0ACC2B5U6</accession>